<accession>A0ABQ9WX21</accession>
<dbReference type="PANTHER" id="PTHR15071:SF0">
    <property type="entry name" value="MANNOSE 6-PHOSPHATE RECEPTOR-LIKE PROTEIN 1"/>
    <property type="match status" value="1"/>
</dbReference>
<protein>
    <submittedName>
        <fullName evidence="7">Uncharacterized protein</fullName>
    </submittedName>
</protein>
<dbReference type="InterPro" id="IPR018939">
    <property type="entry name" value="Autophagy-rel_prot_27"/>
</dbReference>
<evidence type="ECO:0000256" key="3">
    <source>
        <dbReference type="ARBA" id="ARBA00022729"/>
    </source>
</evidence>
<dbReference type="PANTHER" id="PTHR15071">
    <property type="entry name" value="MANNOSE-6-PHOSPHATE RECEPTOR FAMILY MEMBER"/>
    <property type="match status" value="1"/>
</dbReference>
<evidence type="ECO:0000313" key="8">
    <source>
        <dbReference type="Proteomes" id="UP001281761"/>
    </source>
</evidence>
<evidence type="ECO:0000256" key="6">
    <source>
        <dbReference type="SAM" id="Phobius"/>
    </source>
</evidence>
<evidence type="ECO:0000256" key="5">
    <source>
        <dbReference type="ARBA" id="ARBA00023136"/>
    </source>
</evidence>
<sequence length="216" mass="24792">MLVLTFIRLLYSESDPALLKQFNLKSLAQDKYDYNTTVDSYTIKFNHLRSLTQTICDVPTCVVTKESSYNCECYGENSTVTWDEMPNNEGIYFKYTYKGFSVSYSSVVQYKCAKADKITAQEVYSPNMIITFETKFGCRLGGGIGWGWLFIIILFSSLALLFIIGIPINKFGRKKTGMEIVPFVYFWVGIPRMVMEGVKCIFSPCRRKQRGFDPLE</sequence>
<gene>
    <name evidence="7" type="ORF">BLNAU_21031</name>
</gene>
<name>A0ABQ9WX21_9EUKA</name>
<keyword evidence="2 6" id="KW-0812">Transmembrane</keyword>
<keyword evidence="5 6" id="KW-0472">Membrane</keyword>
<comment type="caution">
    <text evidence="7">The sequence shown here is derived from an EMBL/GenBank/DDBJ whole genome shotgun (WGS) entry which is preliminary data.</text>
</comment>
<comment type="subcellular location">
    <subcellularLocation>
        <location evidence="1">Membrane</location>
        <topology evidence="1">Single-pass membrane protein</topology>
    </subcellularLocation>
</comment>
<evidence type="ECO:0000256" key="2">
    <source>
        <dbReference type="ARBA" id="ARBA00022692"/>
    </source>
</evidence>
<evidence type="ECO:0000313" key="7">
    <source>
        <dbReference type="EMBL" id="KAK2944032.1"/>
    </source>
</evidence>
<evidence type="ECO:0000256" key="4">
    <source>
        <dbReference type="ARBA" id="ARBA00022989"/>
    </source>
</evidence>
<dbReference type="EMBL" id="JARBJD010000317">
    <property type="protein sequence ID" value="KAK2944032.1"/>
    <property type="molecule type" value="Genomic_DNA"/>
</dbReference>
<reference evidence="7 8" key="1">
    <citation type="journal article" date="2022" name="bioRxiv">
        <title>Genomics of Preaxostyla Flagellates Illuminates Evolutionary Transitions and the Path Towards Mitochondrial Loss.</title>
        <authorList>
            <person name="Novak L.V.F."/>
            <person name="Treitli S.C."/>
            <person name="Pyrih J."/>
            <person name="Halakuc P."/>
            <person name="Pipaliya S.V."/>
            <person name="Vacek V."/>
            <person name="Brzon O."/>
            <person name="Soukal P."/>
            <person name="Eme L."/>
            <person name="Dacks J.B."/>
            <person name="Karnkowska A."/>
            <person name="Elias M."/>
            <person name="Hampl V."/>
        </authorList>
    </citation>
    <scope>NUCLEOTIDE SEQUENCE [LARGE SCALE GENOMIC DNA]</scope>
    <source>
        <strain evidence="7">NAU3</strain>
        <tissue evidence="7">Gut</tissue>
    </source>
</reference>
<keyword evidence="8" id="KW-1185">Reference proteome</keyword>
<feature type="transmembrane region" description="Helical" evidence="6">
    <location>
        <begin position="146"/>
        <end position="168"/>
    </location>
</feature>
<dbReference type="Proteomes" id="UP001281761">
    <property type="component" value="Unassembled WGS sequence"/>
</dbReference>
<keyword evidence="3" id="KW-0732">Signal</keyword>
<keyword evidence="4 6" id="KW-1133">Transmembrane helix</keyword>
<organism evidence="7 8">
    <name type="scientific">Blattamonas nauphoetae</name>
    <dbReference type="NCBI Taxonomy" id="2049346"/>
    <lineage>
        <taxon>Eukaryota</taxon>
        <taxon>Metamonada</taxon>
        <taxon>Preaxostyla</taxon>
        <taxon>Oxymonadida</taxon>
        <taxon>Blattamonas</taxon>
    </lineage>
</organism>
<evidence type="ECO:0000256" key="1">
    <source>
        <dbReference type="ARBA" id="ARBA00004167"/>
    </source>
</evidence>
<proteinExistence type="predicted"/>
<dbReference type="Pfam" id="PF09451">
    <property type="entry name" value="ATG27"/>
    <property type="match status" value="1"/>
</dbReference>